<gene>
    <name evidence="2" type="ORF">N5C72_24790</name>
</gene>
<evidence type="ECO:0000256" key="1">
    <source>
        <dbReference type="SAM" id="SignalP"/>
    </source>
</evidence>
<accession>A0ABD4Z403</accession>
<dbReference type="RefSeq" id="WP_279991999.1">
    <property type="nucleotide sequence ID" value="NZ_DALZLU010000006.1"/>
</dbReference>
<evidence type="ECO:0000313" key="2">
    <source>
        <dbReference type="EMBL" id="MDH1181304.1"/>
    </source>
</evidence>
<feature type="chain" id="PRO_5044752436" evidence="1">
    <location>
        <begin position="19"/>
        <end position="101"/>
    </location>
</feature>
<dbReference type="Proteomes" id="UP001158644">
    <property type="component" value="Unassembled WGS sequence"/>
</dbReference>
<dbReference type="Pfam" id="PF13663">
    <property type="entry name" value="DUF4148"/>
    <property type="match status" value="1"/>
</dbReference>
<reference evidence="2 3" key="1">
    <citation type="submission" date="2022-09" db="EMBL/GenBank/DDBJ databases">
        <title>Intensive care unit water sources are persistently colonized with multi-drug resistant bacteria and are the site of extensive horizontal gene transfer of antibiotic resistance genes.</title>
        <authorList>
            <person name="Diorio-Toth L."/>
        </authorList>
    </citation>
    <scope>NUCLEOTIDE SEQUENCE [LARGE SCALE GENOMIC DNA]</scope>
    <source>
        <strain evidence="2 3">GD03967</strain>
    </source>
</reference>
<dbReference type="EMBL" id="JAOBZK010000052">
    <property type="protein sequence ID" value="MDH1181304.1"/>
    <property type="molecule type" value="Genomic_DNA"/>
</dbReference>
<dbReference type="PROSITE" id="PS51257">
    <property type="entry name" value="PROKAR_LIPOPROTEIN"/>
    <property type="match status" value="1"/>
</dbReference>
<sequence length="101" mass="11364">MKRSFCVIACALLLTACAASPSPVSQRSRAEVQADLAMWKKAGMARFYPRRGSVDFFSENYRSSNAEYRRLRNGPEYQAELERLRNSQDAAAKKRADAAAR</sequence>
<dbReference type="AlphaFoldDB" id="A0ABD4Z403"/>
<protein>
    <submittedName>
        <fullName evidence="2">DUF4148 domain-containing protein</fullName>
    </submittedName>
</protein>
<comment type="caution">
    <text evidence="2">The sequence shown here is derived from an EMBL/GenBank/DDBJ whole genome shotgun (WGS) entry which is preliminary data.</text>
</comment>
<evidence type="ECO:0000313" key="3">
    <source>
        <dbReference type="Proteomes" id="UP001158644"/>
    </source>
</evidence>
<feature type="signal peptide" evidence="1">
    <location>
        <begin position="1"/>
        <end position="18"/>
    </location>
</feature>
<name>A0ABD4Z403_9BURK</name>
<organism evidence="2 3">
    <name type="scientific">Achromobacter mucicolens</name>
    <dbReference type="NCBI Taxonomy" id="1389922"/>
    <lineage>
        <taxon>Bacteria</taxon>
        <taxon>Pseudomonadati</taxon>
        <taxon>Pseudomonadota</taxon>
        <taxon>Betaproteobacteria</taxon>
        <taxon>Burkholderiales</taxon>
        <taxon>Alcaligenaceae</taxon>
        <taxon>Achromobacter</taxon>
    </lineage>
</organism>
<dbReference type="InterPro" id="IPR025421">
    <property type="entry name" value="DUF4148"/>
</dbReference>
<proteinExistence type="predicted"/>
<keyword evidence="1" id="KW-0732">Signal</keyword>